<name>A0A381UY21_9ZZZZ</name>
<protein>
    <submittedName>
        <fullName evidence="1">Uncharacterized protein</fullName>
    </submittedName>
</protein>
<proteinExistence type="predicted"/>
<dbReference type="Gene3D" id="3.40.390.10">
    <property type="entry name" value="Collagenase (Catalytic Domain)"/>
    <property type="match status" value="1"/>
</dbReference>
<dbReference type="InterPro" id="IPR024079">
    <property type="entry name" value="MetalloPept_cat_dom_sf"/>
</dbReference>
<reference evidence="1" key="1">
    <citation type="submission" date="2018-05" db="EMBL/GenBank/DDBJ databases">
        <authorList>
            <person name="Lanie J.A."/>
            <person name="Ng W.-L."/>
            <person name="Kazmierczak K.M."/>
            <person name="Andrzejewski T.M."/>
            <person name="Davidsen T.M."/>
            <person name="Wayne K.J."/>
            <person name="Tettelin H."/>
            <person name="Glass J.I."/>
            <person name="Rusch D."/>
            <person name="Podicherti R."/>
            <person name="Tsui H.-C.T."/>
            <person name="Winkler M.E."/>
        </authorList>
    </citation>
    <scope>NUCLEOTIDE SEQUENCE</scope>
</reference>
<accession>A0A381UY21</accession>
<dbReference type="AlphaFoldDB" id="A0A381UY21"/>
<dbReference type="SUPFAM" id="SSF55486">
    <property type="entry name" value="Metalloproteases ('zincins'), catalytic domain"/>
    <property type="match status" value="1"/>
</dbReference>
<organism evidence="1">
    <name type="scientific">marine metagenome</name>
    <dbReference type="NCBI Taxonomy" id="408172"/>
    <lineage>
        <taxon>unclassified sequences</taxon>
        <taxon>metagenomes</taxon>
        <taxon>ecological metagenomes</taxon>
    </lineage>
</organism>
<dbReference type="GO" id="GO:0008237">
    <property type="term" value="F:metallopeptidase activity"/>
    <property type="evidence" value="ECO:0007669"/>
    <property type="project" value="InterPro"/>
</dbReference>
<dbReference type="EMBL" id="UINC01007386">
    <property type="protein sequence ID" value="SVA33026.1"/>
    <property type="molecule type" value="Genomic_DNA"/>
</dbReference>
<gene>
    <name evidence="1" type="ORF">METZ01_LOCUS85880</name>
</gene>
<evidence type="ECO:0000313" key="1">
    <source>
        <dbReference type="EMBL" id="SVA33026.1"/>
    </source>
</evidence>
<sequence>MKNRFVIAILMGVFAVFLFTRLSWAEESKRPVYEHPGNYREEINQLKADFNVQFGYELIDLEHEWRPWEINKLIIAFSKLPDTFLKINGVKGFYHLSHFRGGPVGMPVDDIPAATFPSFQTVYRNARMSYQIEVGNQEPRIEFYSKLFYKNQKNISNIVQHEMAHIYDMFNGYLSFSDEWLEITKFKLIHLPALDSKPGDDYLFTALNDSREIRYAPVSSLQLPTYSRQNPQEDFANSVAAYINYPYFQFSHPKRYQFLKKKVFGGKVYFPEKKIGFKEKVTSDFEQAIASKNWDKVIDIAKEVARNYHPDIEKELTQQLETGILNTSDSVRDLKLGLASCYLVDPNSFKIRKNLIRKKRVSLQMLLENRQCGLMARRSFEKELGLWSMRNIYFYQSKGQPYIQFLDPVSLISKARGFDTRYVWRIFHDGSNVHLAEGSFIREGINIGSIKINLGEAAVGSLNLPVGKPLTLELGAQRVHPIEFKRLNTKAAKIRFVIPAGFNYDGLKKPRIKTIYPLRSEFQSLN</sequence>